<evidence type="ECO:0000313" key="3">
    <source>
        <dbReference type="Proteomes" id="UP000241890"/>
    </source>
</evidence>
<feature type="coiled-coil region" evidence="1">
    <location>
        <begin position="305"/>
        <end position="357"/>
    </location>
</feature>
<comment type="caution">
    <text evidence="2">The sequence shown here is derived from an EMBL/GenBank/DDBJ whole genome shotgun (WGS) entry which is preliminary data.</text>
</comment>
<dbReference type="Proteomes" id="UP000241890">
    <property type="component" value="Unassembled WGS sequence"/>
</dbReference>
<gene>
    <name evidence="2" type="ORF">FCC1311_054702</name>
</gene>
<dbReference type="InParanoid" id="A0A2R5GHQ0"/>
<feature type="coiled-coil region" evidence="1">
    <location>
        <begin position="167"/>
        <end position="255"/>
    </location>
</feature>
<organism evidence="2 3">
    <name type="scientific">Hondaea fermentalgiana</name>
    <dbReference type="NCBI Taxonomy" id="2315210"/>
    <lineage>
        <taxon>Eukaryota</taxon>
        <taxon>Sar</taxon>
        <taxon>Stramenopiles</taxon>
        <taxon>Bigyra</taxon>
        <taxon>Labyrinthulomycetes</taxon>
        <taxon>Thraustochytrida</taxon>
        <taxon>Thraustochytriidae</taxon>
        <taxon>Hondaea</taxon>
    </lineage>
</organism>
<sequence length="485" mass="54686">MSTSTLTAPETTVEDMDEELEDILGRVDACAKLSRSLISEHDSTRDGRGITEDADTLLRRSLDVSMELQMVAARFSAMWGSQVRARVGPEGWPRDVSAASVSAAEAARSRRLSLGKATKAVQKCFEAEREGLLREIRALEARNRKCGLTIRGLETRKEREEHLAKRCRTLQERVDDGRANLDAVKRQLERSQTHAADTDRVRRLLEDEVVQLRREKQELDARLEAQEHEAARTLREQTRQLARDLEAEREAHAAAREAWHQSKLEADLIRRQVDIKESALREKDRHAEEAGDILRETTGTLRTKLKQAENRAFAAEEAIAGARAEADGVRAELTEQLNDLRAKLARTEDLRQDAVLETRDLREQLARRHSGSEDTDTLSLQRQVARLCEANTALRAERDRAERTSERALGALRQARLLEETVSQLRAQIRDRDETIHQLTVHYRSPEQHEQLAIVAAESANLTTMNDAPSCTGGDAVDISFTLSP</sequence>
<evidence type="ECO:0000256" key="1">
    <source>
        <dbReference type="SAM" id="Coils"/>
    </source>
</evidence>
<accession>A0A2R5GHQ0</accession>
<reference evidence="2 3" key="1">
    <citation type="submission" date="2017-12" db="EMBL/GenBank/DDBJ databases">
        <title>Sequencing, de novo assembly and annotation of complete genome of a new Thraustochytrid species, strain FCC1311.</title>
        <authorList>
            <person name="Sedici K."/>
            <person name="Godart F."/>
            <person name="Aiese Cigliano R."/>
            <person name="Sanseverino W."/>
            <person name="Barakat M."/>
            <person name="Ortet P."/>
            <person name="Marechal E."/>
            <person name="Cagnac O."/>
            <person name="Amato A."/>
        </authorList>
    </citation>
    <scope>NUCLEOTIDE SEQUENCE [LARGE SCALE GENOMIC DNA]</scope>
</reference>
<dbReference type="EMBL" id="BEYU01000054">
    <property type="protein sequence ID" value="GBG29248.1"/>
    <property type="molecule type" value="Genomic_DNA"/>
</dbReference>
<dbReference type="AlphaFoldDB" id="A0A2R5GHQ0"/>
<evidence type="ECO:0000313" key="2">
    <source>
        <dbReference type="EMBL" id="GBG29248.1"/>
    </source>
</evidence>
<keyword evidence="1" id="KW-0175">Coiled coil</keyword>
<name>A0A2R5GHQ0_9STRA</name>
<protein>
    <submittedName>
        <fullName evidence="2">Uncharacterized protein</fullName>
    </submittedName>
</protein>
<keyword evidence="3" id="KW-1185">Reference proteome</keyword>
<proteinExistence type="predicted"/>